<reference evidence="1" key="1">
    <citation type="submission" date="2014-09" db="EMBL/GenBank/DDBJ databases">
        <authorList>
            <person name="Magalhaes I.L.F."/>
            <person name="Oliveira U."/>
            <person name="Santos F.R."/>
            <person name="Vidigal T.H.D.A."/>
            <person name="Brescovit A.D."/>
            <person name="Santos A.J."/>
        </authorList>
    </citation>
    <scope>NUCLEOTIDE SEQUENCE</scope>
    <source>
        <tissue evidence="1">Shoot tissue taken approximately 20 cm above the soil surface</tissue>
    </source>
</reference>
<sequence>MLCKSYSFDSCNSRSRNHPSLIKRLIMALITCNTLMSDD</sequence>
<accession>A0A0A9ATJ5</accession>
<evidence type="ECO:0000313" key="1">
    <source>
        <dbReference type="EMBL" id="JAD55049.1"/>
    </source>
</evidence>
<proteinExistence type="predicted"/>
<reference evidence="1" key="2">
    <citation type="journal article" date="2015" name="Data Brief">
        <title>Shoot transcriptome of the giant reed, Arundo donax.</title>
        <authorList>
            <person name="Barrero R.A."/>
            <person name="Guerrero F.D."/>
            <person name="Moolhuijzen P."/>
            <person name="Goolsby J.A."/>
            <person name="Tidwell J."/>
            <person name="Bellgard S.E."/>
            <person name="Bellgard M.I."/>
        </authorList>
    </citation>
    <scope>NUCLEOTIDE SEQUENCE</scope>
    <source>
        <tissue evidence="1">Shoot tissue taken approximately 20 cm above the soil surface</tissue>
    </source>
</reference>
<organism evidence="1">
    <name type="scientific">Arundo donax</name>
    <name type="common">Giant reed</name>
    <name type="synonym">Donax arundinaceus</name>
    <dbReference type="NCBI Taxonomy" id="35708"/>
    <lineage>
        <taxon>Eukaryota</taxon>
        <taxon>Viridiplantae</taxon>
        <taxon>Streptophyta</taxon>
        <taxon>Embryophyta</taxon>
        <taxon>Tracheophyta</taxon>
        <taxon>Spermatophyta</taxon>
        <taxon>Magnoliopsida</taxon>
        <taxon>Liliopsida</taxon>
        <taxon>Poales</taxon>
        <taxon>Poaceae</taxon>
        <taxon>PACMAD clade</taxon>
        <taxon>Arundinoideae</taxon>
        <taxon>Arundineae</taxon>
        <taxon>Arundo</taxon>
    </lineage>
</organism>
<name>A0A0A9ATJ5_ARUDO</name>
<dbReference type="AlphaFoldDB" id="A0A0A9ATJ5"/>
<protein>
    <submittedName>
        <fullName evidence="1">Uncharacterized protein</fullName>
    </submittedName>
</protein>
<dbReference type="EMBL" id="GBRH01242846">
    <property type="protein sequence ID" value="JAD55049.1"/>
    <property type="molecule type" value="Transcribed_RNA"/>
</dbReference>